<dbReference type="GO" id="GO:0003887">
    <property type="term" value="F:DNA-directed DNA polymerase activity"/>
    <property type="evidence" value="ECO:0007669"/>
    <property type="project" value="TreeGrafter"/>
</dbReference>
<reference evidence="3" key="1">
    <citation type="journal article" date="2020" name="mSystems">
        <title>Genome- and Community-Level Interaction Insights into Carbon Utilization and Element Cycling Functions of Hydrothermarchaeota in Hydrothermal Sediment.</title>
        <authorList>
            <person name="Zhou Z."/>
            <person name="Liu Y."/>
            <person name="Xu W."/>
            <person name="Pan J."/>
            <person name="Luo Z.H."/>
            <person name="Li M."/>
        </authorList>
    </citation>
    <scope>NUCLEOTIDE SEQUENCE [LARGE SCALE GENOMIC DNA]</scope>
    <source>
        <strain evidence="3">SpSt-61</strain>
    </source>
</reference>
<comment type="caution">
    <text evidence="3">The sequence shown here is derived from an EMBL/GenBank/DDBJ whole genome shotgun (WGS) entry which is preliminary data.</text>
</comment>
<name>A0A7V4KFB0_FERPE</name>
<dbReference type="GO" id="GO:0003684">
    <property type="term" value="F:damaged DNA binding"/>
    <property type="evidence" value="ECO:0007669"/>
    <property type="project" value="InterPro"/>
</dbReference>
<dbReference type="Gene3D" id="3.40.1170.60">
    <property type="match status" value="1"/>
</dbReference>
<dbReference type="SUPFAM" id="SSF56672">
    <property type="entry name" value="DNA/RNA polymerases"/>
    <property type="match status" value="1"/>
</dbReference>
<organism evidence="3">
    <name type="scientific">Fervidobacterium pennivorans</name>
    <dbReference type="NCBI Taxonomy" id="93466"/>
    <lineage>
        <taxon>Bacteria</taxon>
        <taxon>Thermotogati</taxon>
        <taxon>Thermotogota</taxon>
        <taxon>Thermotogae</taxon>
        <taxon>Thermotogales</taxon>
        <taxon>Fervidobacteriaceae</taxon>
        <taxon>Fervidobacterium</taxon>
    </lineage>
</organism>
<sequence>MLYKCVALLDMDAYFASIEEAKNPSLRGKPFAVIGNGERPIVISANYVAKSFGVKTGMGITQARELCPKMIFVKADFSQYEFTTLKIIQLVEKYFPVYKEASIDEVYIAVDSVGDVLSYGLERLKELKEEIKEKLNLTCTIGVGRNPIIAKSACEVAKPDGFFVVEDFEGFAKDLPIKNVVGIGKESAKILEELGIETLEQFLNDKRLDSLSGFQKLKTLILKEYTEPEFFKFVPPKSVGHSLSLDRHVKDLDELIEVYKYLTFGLYAKLLRGRMGTKSVSLYLKDRFGSFSISRSFIFYTNDFLLISKVVENLVEKLFRGYHVSKVGISLNNLKLIEGVQSSLFWDEQQKKFEKLTEFENIFFGGYFVLRTKKIV</sequence>
<dbReference type="GO" id="GO:0006281">
    <property type="term" value="P:DNA repair"/>
    <property type="evidence" value="ECO:0007669"/>
    <property type="project" value="InterPro"/>
</dbReference>
<evidence type="ECO:0000256" key="1">
    <source>
        <dbReference type="ARBA" id="ARBA00010945"/>
    </source>
</evidence>
<dbReference type="GO" id="GO:0042276">
    <property type="term" value="P:error-prone translesion synthesis"/>
    <property type="evidence" value="ECO:0007669"/>
    <property type="project" value="TreeGrafter"/>
</dbReference>
<dbReference type="Gene3D" id="1.10.150.20">
    <property type="entry name" value="5' to 3' exonuclease, C-terminal subdomain"/>
    <property type="match status" value="1"/>
</dbReference>
<dbReference type="InterPro" id="IPR043502">
    <property type="entry name" value="DNA/RNA_pol_sf"/>
</dbReference>
<accession>A0A7V4KFB0</accession>
<feature type="domain" description="UmuC" evidence="2">
    <location>
        <begin position="6"/>
        <end position="184"/>
    </location>
</feature>
<protein>
    <recommendedName>
        <fullName evidence="2">UmuC domain-containing protein</fullName>
    </recommendedName>
</protein>
<dbReference type="Pfam" id="PF00817">
    <property type="entry name" value="IMS"/>
    <property type="match status" value="1"/>
</dbReference>
<gene>
    <name evidence="3" type="ORF">ENT78_11115</name>
</gene>
<dbReference type="AlphaFoldDB" id="A0A7V4KFB0"/>
<dbReference type="GO" id="GO:0009432">
    <property type="term" value="P:SOS response"/>
    <property type="evidence" value="ECO:0007669"/>
    <property type="project" value="TreeGrafter"/>
</dbReference>
<dbReference type="PANTHER" id="PTHR11076:SF33">
    <property type="entry name" value="DNA POLYMERASE KAPPA"/>
    <property type="match status" value="1"/>
</dbReference>
<evidence type="ECO:0000313" key="3">
    <source>
        <dbReference type="EMBL" id="HGU54052.1"/>
    </source>
</evidence>
<dbReference type="PROSITE" id="PS50173">
    <property type="entry name" value="UMUC"/>
    <property type="match status" value="1"/>
</dbReference>
<dbReference type="Gene3D" id="3.30.70.270">
    <property type="match status" value="1"/>
</dbReference>
<dbReference type="Pfam" id="PF11799">
    <property type="entry name" value="IMS_C"/>
    <property type="match status" value="1"/>
</dbReference>
<dbReference type="PANTHER" id="PTHR11076">
    <property type="entry name" value="DNA REPAIR POLYMERASE UMUC / TRANSFERASE FAMILY MEMBER"/>
    <property type="match status" value="1"/>
</dbReference>
<proteinExistence type="inferred from homology"/>
<dbReference type="InterPro" id="IPR001126">
    <property type="entry name" value="UmuC"/>
</dbReference>
<dbReference type="SUPFAM" id="SSF100879">
    <property type="entry name" value="Lesion bypass DNA polymerase (Y-family), little finger domain"/>
    <property type="match status" value="1"/>
</dbReference>
<dbReference type="InterPro" id="IPR017961">
    <property type="entry name" value="DNA_pol_Y-fam_little_finger"/>
</dbReference>
<dbReference type="InterPro" id="IPR050116">
    <property type="entry name" value="DNA_polymerase-Y"/>
</dbReference>
<dbReference type="InterPro" id="IPR043128">
    <property type="entry name" value="Rev_trsase/Diguanyl_cyclase"/>
</dbReference>
<evidence type="ECO:0000259" key="2">
    <source>
        <dbReference type="PROSITE" id="PS50173"/>
    </source>
</evidence>
<dbReference type="EMBL" id="DSZZ01000512">
    <property type="protein sequence ID" value="HGU54052.1"/>
    <property type="molecule type" value="Genomic_DNA"/>
</dbReference>
<comment type="similarity">
    <text evidence="1">Belongs to the DNA polymerase type-Y family.</text>
</comment>
<dbReference type="GO" id="GO:0005829">
    <property type="term" value="C:cytosol"/>
    <property type="evidence" value="ECO:0007669"/>
    <property type="project" value="TreeGrafter"/>
</dbReference>
<dbReference type="InterPro" id="IPR036775">
    <property type="entry name" value="DNA_pol_Y-fam_lit_finger_sf"/>
</dbReference>